<accession>A0ABZ0PKW8</accession>
<dbReference type="PROSITE" id="PS52050">
    <property type="entry name" value="WYL"/>
    <property type="match status" value="1"/>
</dbReference>
<reference evidence="4 5" key="1">
    <citation type="submission" date="2023-11" db="EMBL/GenBank/DDBJ databases">
        <title>Arctic aerobic anoxygenic photoheterotroph Sediminicoccus rosea KRV36 adapts its photosynthesis to long days of polar summer.</title>
        <authorList>
            <person name="Tomasch J."/>
            <person name="Kopejtka K."/>
            <person name="Bily T."/>
            <person name="Gardiner A.T."/>
            <person name="Gardian Z."/>
            <person name="Shivaramu S."/>
            <person name="Koblizek M."/>
            <person name="Engelhardt F."/>
            <person name="Kaftan D."/>
        </authorList>
    </citation>
    <scope>NUCLEOTIDE SEQUENCE [LARGE SCALE GENOMIC DNA]</scope>
    <source>
        <strain evidence="4 5">R-30</strain>
    </source>
</reference>
<evidence type="ECO:0000313" key="4">
    <source>
        <dbReference type="EMBL" id="WPB86107.1"/>
    </source>
</evidence>
<organism evidence="4 5">
    <name type="scientific">Sediminicoccus rosea</name>
    <dbReference type="NCBI Taxonomy" id="1225128"/>
    <lineage>
        <taxon>Bacteria</taxon>
        <taxon>Pseudomonadati</taxon>
        <taxon>Pseudomonadota</taxon>
        <taxon>Alphaproteobacteria</taxon>
        <taxon>Acetobacterales</taxon>
        <taxon>Roseomonadaceae</taxon>
        <taxon>Sediminicoccus</taxon>
    </lineage>
</organism>
<feature type="domain" description="WYL" evidence="1">
    <location>
        <begin position="119"/>
        <end position="183"/>
    </location>
</feature>
<dbReference type="Pfam" id="PF26107">
    <property type="entry name" value="BrxR_CTD"/>
    <property type="match status" value="1"/>
</dbReference>
<feature type="domain" description="DNA-binding transcriptional repressor CapW C-terminal dimerisation" evidence="2">
    <location>
        <begin position="204"/>
        <end position="254"/>
    </location>
</feature>
<dbReference type="RefSeq" id="WP_318650084.1">
    <property type="nucleotide sequence ID" value="NZ_CP137852.1"/>
</dbReference>
<dbReference type="PIRSF" id="PIRSF015558">
    <property type="entry name" value="Txn_reg_DeoR_prd"/>
    <property type="match status" value="1"/>
</dbReference>
<evidence type="ECO:0000259" key="3">
    <source>
        <dbReference type="Pfam" id="PF26109"/>
    </source>
</evidence>
<dbReference type="InterPro" id="IPR026881">
    <property type="entry name" value="WYL_dom"/>
</dbReference>
<dbReference type="EMBL" id="CP137852">
    <property type="protein sequence ID" value="WPB86107.1"/>
    <property type="molecule type" value="Genomic_DNA"/>
</dbReference>
<proteinExistence type="predicted"/>
<dbReference type="Pfam" id="PF13280">
    <property type="entry name" value="WYL"/>
    <property type="match status" value="1"/>
</dbReference>
<evidence type="ECO:0000259" key="2">
    <source>
        <dbReference type="Pfam" id="PF26107"/>
    </source>
</evidence>
<evidence type="ECO:0000259" key="1">
    <source>
        <dbReference type="Pfam" id="PF13280"/>
    </source>
</evidence>
<evidence type="ECO:0000313" key="5">
    <source>
        <dbReference type="Proteomes" id="UP001305521"/>
    </source>
</evidence>
<protein>
    <submittedName>
        <fullName evidence="4">WYL domain-containing protein</fullName>
    </submittedName>
</protein>
<dbReference type="Proteomes" id="UP001305521">
    <property type="component" value="Chromosome"/>
</dbReference>
<gene>
    <name evidence="4" type="ORF">R9Z33_04360</name>
</gene>
<feature type="domain" description="DNA-binding transcriptional repressor CapW winged helix-turn-helix" evidence="3">
    <location>
        <begin position="17"/>
        <end position="94"/>
    </location>
</feature>
<dbReference type="Pfam" id="PF26109">
    <property type="entry name" value="WHD_BrxR"/>
    <property type="match status" value="1"/>
</dbReference>
<name>A0ABZ0PKW8_9PROT</name>
<dbReference type="InterPro" id="IPR016634">
    <property type="entry name" value="CapW-like"/>
</dbReference>
<sequence>MSGESPPPRATDLRWSQEARLRAIDLAAFWEGRVNRADLIRRFGISVPQATNDLRDYQARAPANLRYDTREKTYLAGPDFRPLFGEPSAEAWLRDAEAPHGLPVEIMPLPARRLDPWLLRRLAQARRAGQALRVFYQPMNQPEPAWRWISPVAFASDGLRWHLRAWNHDAERHEHLLFPRMLELGATRDAGPLPPDPDWERRFAIRLRPASRLNPAQQRVVAADYGMEGGEAVVEVRVALLFLFRRRLGLDRGDGLVEVANQAEMEAVMAEADGRFSGNGGG</sequence>
<dbReference type="InterPro" id="IPR059020">
    <property type="entry name" value="CapW_CTD"/>
</dbReference>
<dbReference type="InterPro" id="IPR059019">
    <property type="entry name" value="WHD_CapW"/>
</dbReference>
<keyword evidence="5" id="KW-1185">Reference proteome</keyword>